<evidence type="ECO:0000256" key="1">
    <source>
        <dbReference type="ARBA" id="ARBA00003518"/>
    </source>
</evidence>
<name>A0ABV6TUU6_9ACTN</name>
<evidence type="ECO:0000256" key="9">
    <source>
        <dbReference type="ARBA" id="ARBA00023270"/>
    </source>
</evidence>
<evidence type="ECO:0000256" key="7">
    <source>
        <dbReference type="ARBA" id="ARBA00022679"/>
    </source>
</evidence>
<comment type="caution">
    <text evidence="11">The sequence shown here is derived from an EMBL/GenBank/DDBJ whole genome shotgun (WGS) entry which is preliminary data.</text>
</comment>
<evidence type="ECO:0000313" key="11">
    <source>
        <dbReference type="EMBL" id="MFC0848265.1"/>
    </source>
</evidence>
<accession>A0ABV6TUU6</accession>
<keyword evidence="9 10" id="KW-0704">Schiff base</keyword>
<dbReference type="InterPro" id="IPR013785">
    <property type="entry name" value="Aldolase_TIM"/>
</dbReference>
<dbReference type="Proteomes" id="UP001589887">
    <property type="component" value="Unassembled WGS sequence"/>
</dbReference>
<dbReference type="RefSeq" id="WP_394322853.1">
    <property type="nucleotide sequence ID" value="NZ_JBHMQV010000009.1"/>
</dbReference>
<comment type="pathway">
    <text evidence="3 10">Carbohydrate degradation; pentose phosphate pathway; D-glyceraldehyde 3-phosphate and beta-D-fructose 6-phosphate from D-ribose 5-phosphate and D-xylulose 5-phosphate (non-oxidative stage): step 2/3.</text>
</comment>
<evidence type="ECO:0000256" key="4">
    <source>
        <dbReference type="ARBA" id="ARBA00008426"/>
    </source>
</evidence>
<dbReference type="HAMAP" id="MF_00493">
    <property type="entry name" value="Transaldolase_2"/>
    <property type="match status" value="1"/>
</dbReference>
<dbReference type="Pfam" id="PF00923">
    <property type="entry name" value="TAL_FSA"/>
    <property type="match status" value="1"/>
</dbReference>
<dbReference type="EC" id="2.2.1.2" evidence="5 10"/>
<gene>
    <name evidence="10" type="primary">tal</name>
    <name evidence="11" type="ORF">ACFH04_31830</name>
</gene>
<evidence type="ECO:0000256" key="10">
    <source>
        <dbReference type="HAMAP-Rule" id="MF_00493"/>
    </source>
</evidence>
<evidence type="ECO:0000256" key="2">
    <source>
        <dbReference type="ARBA" id="ARBA00004496"/>
    </source>
</evidence>
<keyword evidence="12" id="KW-1185">Reference proteome</keyword>
<keyword evidence="7 10" id="KW-0808">Transferase</keyword>
<dbReference type="PANTHER" id="PTHR10683:SF31">
    <property type="entry name" value="TRANSALDOLASE"/>
    <property type="match status" value="1"/>
</dbReference>
<evidence type="ECO:0000256" key="8">
    <source>
        <dbReference type="ARBA" id="ARBA00023126"/>
    </source>
</evidence>
<evidence type="ECO:0000256" key="5">
    <source>
        <dbReference type="ARBA" id="ARBA00013151"/>
    </source>
</evidence>
<keyword evidence="8 10" id="KW-0570">Pentose shunt</keyword>
<protein>
    <recommendedName>
        <fullName evidence="5 10">Transaldolase</fullName>
        <ecNumber evidence="5 10">2.2.1.2</ecNumber>
    </recommendedName>
</protein>
<dbReference type="PIRSF" id="PIRSF036915">
    <property type="entry name" value="Trnald_Bac_Plnt"/>
    <property type="match status" value="1"/>
</dbReference>
<dbReference type="InterPro" id="IPR001585">
    <property type="entry name" value="TAL/FSA"/>
</dbReference>
<evidence type="ECO:0000313" key="12">
    <source>
        <dbReference type="Proteomes" id="UP001589887"/>
    </source>
</evidence>
<comment type="caution">
    <text evidence="10">Lacks conserved residue(s) required for the propagation of feature annotation.</text>
</comment>
<organism evidence="11 12">
    <name type="scientific">Streptomyces noboritoensis</name>
    <dbReference type="NCBI Taxonomy" id="67337"/>
    <lineage>
        <taxon>Bacteria</taxon>
        <taxon>Bacillati</taxon>
        <taxon>Actinomycetota</taxon>
        <taxon>Actinomycetes</taxon>
        <taxon>Kitasatosporales</taxon>
        <taxon>Streptomycetaceae</taxon>
        <taxon>Streptomyces</taxon>
    </lineage>
</organism>
<dbReference type="SUPFAM" id="SSF51569">
    <property type="entry name" value="Aldolase"/>
    <property type="match status" value="1"/>
</dbReference>
<evidence type="ECO:0000256" key="3">
    <source>
        <dbReference type="ARBA" id="ARBA00004857"/>
    </source>
</evidence>
<evidence type="ECO:0000256" key="6">
    <source>
        <dbReference type="ARBA" id="ARBA00022490"/>
    </source>
</evidence>
<comment type="catalytic activity">
    <reaction evidence="10">
        <text>D-sedoheptulose 7-phosphate + D-glyceraldehyde 3-phosphate = D-erythrose 4-phosphate + beta-D-fructose 6-phosphate</text>
        <dbReference type="Rhea" id="RHEA:17053"/>
        <dbReference type="ChEBI" id="CHEBI:16897"/>
        <dbReference type="ChEBI" id="CHEBI:57483"/>
        <dbReference type="ChEBI" id="CHEBI:57634"/>
        <dbReference type="ChEBI" id="CHEBI:59776"/>
        <dbReference type="EC" id="2.2.1.2"/>
    </reaction>
</comment>
<dbReference type="Gene3D" id="3.20.20.70">
    <property type="entry name" value="Aldolase class I"/>
    <property type="match status" value="1"/>
</dbReference>
<keyword evidence="6 10" id="KW-0963">Cytoplasm</keyword>
<dbReference type="PANTHER" id="PTHR10683">
    <property type="entry name" value="TRANSALDOLASE"/>
    <property type="match status" value="1"/>
</dbReference>
<reference evidence="11 12" key="1">
    <citation type="submission" date="2024-09" db="EMBL/GenBank/DDBJ databases">
        <authorList>
            <person name="Sun Q."/>
            <person name="Mori K."/>
        </authorList>
    </citation>
    <scope>NUCLEOTIDE SEQUENCE [LARGE SCALE GENOMIC DNA]</scope>
    <source>
        <strain evidence="11 12">JCM 4557</strain>
    </source>
</reference>
<sequence length="366" mass="38363">MKDVFARLAAEGVSVWLDGVGADRLDEGAVGRLVAAGRVGGATSVVSGPGRGERLAALAARGATPEEAVRELSVRDLRRACDLLLPVHERTGGRDGLVSADLDPGHARDAAATVAEARALRRTVDRPNLLVRIPATAEGLSAITACLAEGIGVDATLIFSPERHRQVAAAFLDGLERAFAAGHELAAIASVASFSLAPLDAAVDGHLARAGSPEARAMAGRTALACARLAYEAYEAGLAAPRWRALAALGARPQRLVFTSTRVAEPGYRDTVYVEELVAPDVVIALPEAVWDAVADHGEVCGDRVRRHYADARRVLGYLPWFGVSPAAVAESLEAAGIDALTRARRSLRDAVGRELDVYVRSLALA</sequence>
<dbReference type="InterPro" id="IPR004732">
    <property type="entry name" value="Transaldolase_2"/>
</dbReference>
<proteinExistence type="inferred from homology"/>
<comment type="function">
    <text evidence="1 10">Transaldolase is important for the balance of metabolites in the pentose-phosphate pathway.</text>
</comment>
<comment type="subcellular location">
    <subcellularLocation>
        <location evidence="2 10">Cytoplasm</location>
    </subcellularLocation>
</comment>
<dbReference type="EMBL" id="JBHMQV010000009">
    <property type="protein sequence ID" value="MFC0848265.1"/>
    <property type="molecule type" value="Genomic_DNA"/>
</dbReference>
<comment type="similarity">
    <text evidence="4 10">Belongs to the transaldolase family. Type 2 subfamily.</text>
</comment>